<gene>
    <name evidence="2" type="ORF">COS26_01725</name>
</gene>
<organism evidence="2 3">
    <name type="scientific">Candidatus Nealsonbacteria bacterium CG02_land_8_20_14_3_00_40_11</name>
    <dbReference type="NCBI Taxonomy" id="1974700"/>
    <lineage>
        <taxon>Bacteria</taxon>
        <taxon>Candidatus Nealsoniibacteriota</taxon>
    </lineage>
</organism>
<comment type="caution">
    <text evidence="2">The sequence shown here is derived from an EMBL/GenBank/DDBJ whole genome shotgun (WGS) entry which is preliminary data.</text>
</comment>
<dbReference type="Proteomes" id="UP000230304">
    <property type="component" value="Unassembled WGS sequence"/>
</dbReference>
<reference evidence="3" key="1">
    <citation type="submission" date="2017-09" db="EMBL/GenBank/DDBJ databases">
        <title>Depth-based differentiation of microbial function through sediment-hosted aquifers and enrichment of novel symbionts in the deep terrestrial subsurface.</title>
        <authorList>
            <person name="Probst A.J."/>
            <person name="Ladd B."/>
            <person name="Jarett J.K."/>
            <person name="Geller-Mcgrath D.E."/>
            <person name="Sieber C.M.K."/>
            <person name="Emerson J.B."/>
            <person name="Anantharaman K."/>
            <person name="Thomas B.C."/>
            <person name="Malmstrom R."/>
            <person name="Stieglmeier M."/>
            <person name="Klingl A."/>
            <person name="Woyke T."/>
            <person name="Ryan C.M."/>
            <person name="Banfield J.F."/>
        </authorList>
    </citation>
    <scope>NUCLEOTIDE SEQUENCE [LARGE SCALE GENOMIC DNA]</scope>
</reference>
<keyword evidence="1" id="KW-1133">Transmembrane helix</keyword>
<protein>
    <recommendedName>
        <fullName evidence="4">DUF5673 domain-containing protein</fullName>
    </recommendedName>
</protein>
<evidence type="ECO:0000256" key="1">
    <source>
        <dbReference type="SAM" id="Phobius"/>
    </source>
</evidence>
<dbReference type="AlphaFoldDB" id="A0A2M7D7Y2"/>
<evidence type="ECO:0000313" key="2">
    <source>
        <dbReference type="EMBL" id="PIV42600.1"/>
    </source>
</evidence>
<accession>A0A2M7D7Y2</accession>
<keyword evidence="1" id="KW-0812">Transmembrane</keyword>
<keyword evidence="1" id="KW-0472">Membrane</keyword>
<evidence type="ECO:0000313" key="3">
    <source>
        <dbReference type="Proteomes" id="UP000230304"/>
    </source>
</evidence>
<dbReference type="EMBL" id="PEUA01000041">
    <property type="protein sequence ID" value="PIV42600.1"/>
    <property type="molecule type" value="Genomic_DNA"/>
</dbReference>
<evidence type="ECO:0008006" key="4">
    <source>
        <dbReference type="Google" id="ProtNLM"/>
    </source>
</evidence>
<name>A0A2M7D7Y2_9BACT</name>
<proteinExistence type="predicted"/>
<feature type="transmembrane region" description="Helical" evidence="1">
    <location>
        <begin position="43"/>
        <end position="76"/>
    </location>
</feature>
<sequence length="189" mass="22360">MANETVKIKVRTENNASETSADFDEINWRIEEPDFTLKTTEWFWALGILAFALIVFSVLLKNYLLTIIIVLAIFIIYGGKNKKPELINFRLNNNGLYIEQKFYPYENFESFWIFPAQFEQQIERGSSSSAGRPAYNREIALRHKRRLAPLLIVPFHNDDEQKIRKFLNKYLPESEEQESLIDLLRKKFF</sequence>